<evidence type="ECO:0000313" key="11">
    <source>
        <dbReference type="Proteomes" id="UP001169764"/>
    </source>
</evidence>
<dbReference type="Gene3D" id="3.30.450.20">
    <property type="entry name" value="PAS domain"/>
    <property type="match status" value="1"/>
</dbReference>
<dbReference type="InterPro" id="IPR003660">
    <property type="entry name" value="HAMP_dom"/>
</dbReference>
<evidence type="ECO:0000256" key="4">
    <source>
        <dbReference type="ARBA" id="ARBA00022679"/>
    </source>
</evidence>
<evidence type="ECO:0000256" key="6">
    <source>
        <dbReference type="ARBA" id="ARBA00022777"/>
    </source>
</evidence>
<dbReference type="InterPro" id="IPR011495">
    <property type="entry name" value="Sig_transdc_His_kin_sub2_dim/P"/>
</dbReference>
<evidence type="ECO:0000259" key="9">
    <source>
        <dbReference type="PROSITE" id="PS50885"/>
    </source>
</evidence>
<evidence type="ECO:0000256" key="5">
    <source>
        <dbReference type="ARBA" id="ARBA00022741"/>
    </source>
</evidence>
<protein>
    <recommendedName>
        <fullName evidence="2">histidine kinase</fullName>
        <ecNumber evidence="2">2.7.13.3</ecNumber>
    </recommendedName>
</protein>
<keyword evidence="8" id="KW-0472">Membrane</keyword>
<feature type="transmembrane region" description="Helical" evidence="8">
    <location>
        <begin position="224"/>
        <end position="250"/>
    </location>
</feature>
<accession>A0ABT8Y692</accession>
<dbReference type="GO" id="GO:0004673">
    <property type="term" value="F:protein histidine kinase activity"/>
    <property type="evidence" value="ECO:0007669"/>
    <property type="project" value="UniProtKB-EC"/>
</dbReference>
<gene>
    <name evidence="10" type="ORF">Q4F19_05570</name>
</gene>
<dbReference type="EC" id="2.7.13.3" evidence="2"/>
<keyword evidence="11" id="KW-1185">Reference proteome</keyword>
<evidence type="ECO:0000256" key="7">
    <source>
        <dbReference type="ARBA" id="ARBA00022840"/>
    </source>
</evidence>
<keyword evidence="6 10" id="KW-0418">Kinase</keyword>
<keyword evidence="8" id="KW-1133">Transmembrane helix</keyword>
<dbReference type="PROSITE" id="PS50885">
    <property type="entry name" value="HAMP"/>
    <property type="match status" value="1"/>
</dbReference>
<evidence type="ECO:0000256" key="8">
    <source>
        <dbReference type="SAM" id="Phobius"/>
    </source>
</evidence>
<keyword evidence="3" id="KW-0597">Phosphoprotein</keyword>
<feature type="domain" description="HAMP" evidence="9">
    <location>
        <begin position="247"/>
        <end position="299"/>
    </location>
</feature>
<evidence type="ECO:0000256" key="1">
    <source>
        <dbReference type="ARBA" id="ARBA00000085"/>
    </source>
</evidence>
<comment type="catalytic activity">
    <reaction evidence="1">
        <text>ATP + protein L-histidine = ADP + protein N-phospho-L-histidine.</text>
        <dbReference type="EC" id="2.7.13.3"/>
    </reaction>
</comment>
<dbReference type="PANTHER" id="PTHR41523:SF8">
    <property type="entry name" value="ETHYLENE RESPONSE SENSOR PROTEIN"/>
    <property type="match status" value="1"/>
</dbReference>
<dbReference type="EMBL" id="JAUOTP010000002">
    <property type="protein sequence ID" value="MDO6413842.1"/>
    <property type="molecule type" value="Genomic_DNA"/>
</dbReference>
<dbReference type="PANTHER" id="PTHR41523">
    <property type="entry name" value="TWO-COMPONENT SYSTEM SENSOR PROTEIN"/>
    <property type="match status" value="1"/>
</dbReference>
<dbReference type="Pfam" id="PF07568">
    <property type="entry name" value="HisKA_2"/>
    <property type="match status" value="1"/>
</dbReference>
<evidence type="ECO:0000313" key="10">
    <source>
        <dbReference type="EMBL" id="MDO6413842.1"/>
    </source>
</evidence>
<proteinExistence type="predicted"/>
<reference evidence="10" key="1">
    <citation type="submission" date="2023-07" db="EMBL/GenBank/DDBJ databases">
        <authorList>
            <person name="Kim M."/>
        </authorList>
    </citation>
    <scope>NUCLEOTIDE SEQUENCE</scope>
    <source>
        <strain evidence="10">BIUV-7</strain>
    </source>
</reference>
<comment type="caution">
    <text evidence="10">The sequence shown here is derived from an EMBL/GenBank/DDBJ whole genome shotgun (WGS) entry which is preliminary data.</text>
</comment>
<dbReference type="Proteomes" id="UP001169764">
    <property type="component" value="Unassembled WGS sequence"/>
</dbReference>
<sequence>MIARFSSGTKMLVIMTVALLPLGIVALFASIQSAHDKRLQHEGDARLIATAEARQLDLVIIRSANVVRAAAFASGGDGTQCSRIVARVAHALPNDARFAFFGPDGQLRCASTGFGSGDLPPVRGNIGIELLLLDKPGGIRFTVGASDGSYGVGELPQAQLAGSISGSGGNQSVLLRQGAARLPLVGAHPAGPLDQPITVSAPIAGGQINLVATIFASTISVIEVLLVLLPLLMWAAAAIIGWSVVQGLLLRPLGQLQRSVAQLGSEPLSLPRLQTPATEISALADSFRHAAEQIATRELALEEGLSRQVRLTREVHHRVKNNLQVVASLIALHARGSNGDVAAAYASIQRRVDALAVVHRNHYAELEENRGVALRSLIGELTSNLRATAPPEASHFHITLDMAAVHVSQDVAVPVAFLLTEMLELLMIAAPADPVMISVRTTDRPDRALMTIRAAGLASAAATGSAARQRFDRIAGGLARQLRSPLTLDEDGGRYAIEIMIVPDEAQEID</sequence>
<evidence type="ECO:0000256" key="3">
    <source>
        <dbReference type="ARBA" id="ARBA00022553"/>
    </source>
</evidence>
<dbReference type="RefSeq" id="WP_303540574.1">
    <property type="nucleotide sequence ID" value="NZ_JAUOTP010000002.1"/>
</dbReference>
<evidence type="ECO:0000256" key="2">
    <source>
        <dbReference type="ARBA" id="ARBA00012438"/>
    </source>
</evidence>
<keyword evidence="5" id="KW-0547">Nucleotide-binding</keyword>
<keyword evidence="7" id="KW-0067">ATP-binding</keyword>
<keyword evidence="4 10" id="KW-0808">Transferase</keyword>
<keyword evidence="8" id="KW-0812">Transmembrane</keyword>
<name>A0ABT8Y692_9SPHN</name>
<organism evidence="10 11">
    <name type="scientific">Sphingomonas natans</name>
    <dbReference type="NCBI Taxonomy" id="3063330"/>
    <lineage>
        <taxon>Bacteria</taxon>
        <taxon>Pseudomonadati</taxon>
        <taxon>Pseudomonadota</taxon>
        <taxon>Alphaproteobacteria</taxon>
        <taxon>Sphingomonadales</taxon>
        <taxon>Sphingomonadaceae</taxon>
        <taxon>Sphingomonas</taxon>
    </lineage>
</organism>